<reference evidence="4" key="1">
    <citation type="submission" date="2017-12" db="EMBL/GenBank/DDBJ databases">
        <title>Whole genome sequencing of Acidipropionibacterium jensenii strains JS279 and JS280.</title>
        <authorList>
            <person name="Deptula P."/>
            <person name="Laine P."/>
            <person name="Smolander O.-P."/>
            <person name="Paulin L."/>
            <person name="Auvinen P."/>
            <person name="Varmanen P."/>
        </authorList>
    </citation>
    <scope>NUCLEOTIDE SEQUENCE [LARGE SCALE GENOMIC DNA]</scope>
    <source>
        <strain evidence="4">JS280</strain>
    </source>
</reference>
<dbReference type="KEGG" id="aji:C0Z10_02490"/>
<dbReference type="EMBL" id="CP025570">
    <property type="protein sequence ID" value="AZZ38798.1"/>
    <property type="molecule type" value="Genomic_DNA"/>
</dbReference>
<proteinExistence type="predicted"/>
<dbReference type="Proteomes" id="UP000285875">
    <property type="component" value="Chromosome"/>
</dbReference>
<accession>A0A3T0RX36</accession>
<keyword evidence="2" id="KW-0472">Membrane</keyword>
<sequence>MTAPVQIFLVCGYAVLLIAVAWLLDLFGRRSARRSREWKTANFVFHDSHGAWKCHEDHWLWPASFDPVKRVIRYRGQHEICGRCPVKDSCAPGVSAREITAPVDPWPYSEAGTFHRGMSLCILIAGLALPAGMLLMARTTAEYVALLATIAVVGLAAWPMVRSLRTRPVDIPDEIPIESSVPLDAGFDEIPGPRSRAVTRGVHGQPLTDRASDEAEQLIRRYSSRWSTGSTRQGGSRATRTRIGGPR</sequence>
<evidence type="ECO:0000256" key="1">
    <source>
        <dbReference type="SAM" id="MobiDB-lite"/>
    </source>
</evidence>
<dbReference type="RefSeq" id="WP_036925359.1">
    <property type="nucleotide sequence ID" value="NZ_CP025570.1"/>
</dbReference>
<protein>
    <submittedName>
        <fullName evidence="3">Uncharacterized protein</fullName>
    </submittedName>
</protein>
<feature type="transmembrane region" description="Helical" evidence="2">
    <location>
        <begin position="6"/>
        <end position="27"/>
    </location>
</feature>
<feature type="region of interest" description="Disordered" evidence="1">
    <location>
        <begin position="188"/>
        <end position="247"/>
    </location>
</feature>
<evidence type="ECO:0000313" key="3">
    <source>
        <dbReference type="EMBL" id="AZZ38798.1"/>
    </source>
</evidence>
<feature type="transmembrane region" description="Helical" evidence="2">
    <location>
        <begin position="143"/>
        <end position="161"/>
    </location>
</feature>
<keyword evidence="2" id="KW-0812">Transmembrane</keyword>
<keyword evidence="2" id="KW-1133">Transmembrane helix</keyword>
<evidence type="ECO:0000256" key="2">
    <source>
        <dbReference type="SAM" id="Phobius"/>
    </source>
</evidence>
<feature type="compositionally biased region" description="Polar residues" evidence="1">
    <location>
        <begin position="224"/>
        <end position="238"/>
    </location>
</feature>
<organism evidence="3 4">
    <name type="scientific">Acidipropionibacterium jensenii</name>
    <dbReference type="NCBI Taxonomy" id="1749"/>
    <lineage>
        <taxon>Bacteria</taxon>
        <taxon>Bacillati</taxon>
        <taxon>Actinomycetota</taxon>
        <taxon>Actinomycetes</taxon>
        <taxon>Propionibacteriales</taxon>
        <taxon>Propionibacteriaceae</taxon>
        <taxon>Acidipropionibacterium</taxon>
    </lineage>
</organism>
<dbReference type="AlphaFoldDB" id="A0A3T0RX36"/>
<gene>
    <name evidence="3" type="ORF">C0Z10_02490</name>
</gene>
<feature type="compositionally biased region" description="Basic and acidic residues" evidence="1">
    <location>
        <begin position="210"/>
        <end position="219"/>
    </location>
</feature>
<evidence type="ECO:0000313" key="4">
    <source>
        <dbReference type="Proteomes" id="UP000285875"/>
    </source>
</evidence>
<name>A0A3T0RX36_9ACTN</name>
<feature type="transmembrane region" description="Helical" evidence="2">
    <location>
        <begin position="117"/>
        <end position="137"/>
    </location>
</feature>